<dbReference type="InterPro" id="IPR006179">
    <property type="entry name" value="5_nucleotidase/apyrase"/>
</dbReference>
<name>A0ABV1FPG8_9BACT</name>
<sequence length="254" mass="27733">MLRKTLFIALVAPMLITSCGSHYQLAGVERTRILVDKRYDANPDQKAAAFLAPYKHTVDSIMSPVVGRVDHYMSAAKPESEESNLLADILVWGGKAFQETPDFGVYNVGGIRAAFAQGDVTYGDVLNVAPFENHICFLTLTGEKTQQLFSEIAKVGGEGVSHGVKLVITHDGQLRSATLHGKPIDPNATYRVATLDYLAQGNGGLEAFKAKTHEVSPQGEENDVRHIIVNYFKHMAAQGKAVNAQMEGRITYEK</sequence>
<organism evidence="3 4">
    <name type="scientific">Hallella faecis</name>
    <dbReference type="NCBI Taxonomy" id="2841596"/>
    <lineage>
        <taxon>Bacteria</taxon>
        <taxon>Pseudomonadati</taxon>
        <taxon>Bacteroidota</taxon>
        <taxon>Bacteroidia</taxon>
        <taxon>Bacteroidales</taxon>
        <taxon>Prevotellaceae</taxon>
        <taxon>Hallella</taxon>
    </lineage>
</organism>
<evidence type="ECO:0000259" key="2">
    <source>
        <dbReference type="Pfam" id="PF02872"/>
    </source>
</evidence>
<dbReference type="SUPFAM" id="SSF55816">
    <property type="entry name" value="5'-nucleotidase (syn. UDP-sugar hydrolase), C-terminal domain"/>
    <property type="match status" value="1"/>
</dbReference>
<dbReference type="InterPro" id="IPR036907">
    <property type="entry name" value="5'-Nucleotdase_C_sf"/>
</dbReference>
<feature type="domain" description="5'-Nucleotidase C-terminal" evidence="2">
    <location>
        <begin position="65"/>
        <end position="209"/>
    </location>
</feature>
<dbReference type="EMBL" id="JBBNFP010000010">
    <property type="protein sequence ID" value="MEQ2486313.1"/>
    <property type="molecule type" value="Genomic_DNA"/>
</dbReference>
<keyword evidence="1" id="KW-0732">Signal</keyword>
<dbReference type="PRINTS" id="PR01607">
    <property type="entry name" value="APYRASEFAMLY"/>
</dbReference>
<dbReference type="GO" id="GO:0008253">
    <property type="term" value="F:5'-nucleotidase activity"/>
    <property type="evidence" value="ECO:0007669"/>
    <property type="project" value="UniProtKB-EC"/>
</dbReference>
<accession>A0ABV1FPG8</accession>
<keyword evidence="4" id="KW-1185">Reference proteome</keyword>
<feature type="signal peptide" evidence="1">
    <location>
        <begin position="1"/>
        <end position="23"/>
    </location>
</feature>
<dbReference type="Proteomes" id="UP001487296">
    <property type="component" value="Unassembled WGS sequence"/>
</dbReference>
<gene>
    <name evidence="3" type="ORF">AAAT34_04485</name>
</gene>
<keyword evidence="3" id="KW-0378">Hydrolase</keyword>
<protein>
    <submittedName>
        <fullName evidence="3">5'-nucleotidase</fullName>
        <ecNumber evidence="3">3.1.3.5</ecNumber>
    </submittedName>
</protein>
<dbReference type="Pfam" id="PF02872">
    <property type="entry name" value="5_nucleotid_C"/>
    <property type="match status" value="1"/>
</dbReference>
<dbReference type="PANTHER" id="PTHR11575:SF24">
    <property type="entry name" value="5'-NUCLEOTIDASE"/>
    <property type="match status" value="1"/>
</dbReference>
<dbReference type="PANTHER" id="PTHR11575">
    <property type="entry name" value="5'-NUCLEOTIDASE-RELATED"/>
    <property type="match status" value="1"/>
</dbReference>
<proteinExistence type="predicted"/>
<evidence type="ECO:0000313" key="4">
    <source>
        <dbReference type="Proteomes" id="UP001487296"/>
    </source>
</evidence>
<dbReference type="InterPro" id="IPR008334">
    <property type="entry name" value="5'-Nucleotdase_C"/>
</dbReference>
<dbReference type="EC" id="3.1.3.5" evidence="3"/>
<dbReference type="Gene3D" id="3.90.780.10">
    <property type="entry name" value="5'-Nucleotidase, C-terminal domain"/>
    <property type="match status" value="1"/>
</dbReference>
<dbReference type="PROSITE" id="PS51257">
    <property type="entry name" value="PROKAR_LIPOPROTEIN"/>
    <property type="match status" value="1"/>
</dbReference>
<comment type="caution">
    <text evidence="3">The sequence shown here is derived from an EMBL/GenBank/DDBJ whole genome shotgun (WGS) entry which is preliminary data.</text>
</comment>
<dbReference type="RefSeq" id="WP_215759386.1">
    <property type="nucleotide sequence ID" value="NZ_JAHKBE010000010.1"/>
</dbReference>
<feature type="chain" id="PRO_5046317825" evidence="1">
    <location>
        <begin position="24"/>
        <end position="254"/>
    </location>
</feature>
<reference evidence="3 4" key="1">
    <citation type="submission" date="2024-04" db="EMBL/GenBank/DDBJ databases">
        <title>Human intestinal bacterial collection.</title>
        <authorList>
            <person name="Pauvert C."/>
            <person name="Hitch T.C.A."/>
            <person name="Clavel T."/>
        </authorList>
    </citation>
    <scope>NUCLEOTIDE SEQUENCE [LARGE SCALE GENOMIC DNA]</scope>
    <source>
        <strain evidence="3 4">CLA-AA-H145</strain>
    </source>
</reference>
<evidence type="ECO:0000313" key="3">
    <source>
        <dbReference type="EMBL" id="MEQ2486313.1"/>
    </source>
</evidence>
<evidence type="ECO:0000256" key="1">
    <source>
        <dbReference type="SAM" id="SignalP"/>
    </source>
</evidence>